<keyword evidence="2" id="KW-0547">Nucleotide-binding</keyword>
<feature type="domain" description="Protein kinase" evidence="7">
    <location>
        <begin position="33"/>
        <end position="285"/>
    </location>
</feature>
<dbReference type="SUPFAM" id="SSF56112">
    <property type="entry name" value="Protein kinase-like (PK-like)"/>
    <property type="match status" value="1"/>
</dbReference>
<dbReference type="PROSITE" id="PS50011">
    <property type="entry name" value="PROTEIN_KINASE_DOM"/>
    <property type="match status" value="1"/>
</dbReference>
<dbReference type="InterPro" id="IPR008266">
    <property type="entry name" value="Tyr_kinase_AS"/>
</dbReference>
<dbReference type="PROSITE" id="PS00109">
    <property type="entry name" value="PROTEIN_KINASE_TYR"/>
    <property type="match status" value="1"/>
</dbReference>
<keyword evidence="6" id="KW-0812">Transmembrane</keyword>
<comment type="caution">
    <text evidence="8">The sequence shown here is derived from an EMBL/GenBank/DDBJ whole genome shotgun (WGS) entry which is preliminary data.</text>
</comment>
<evidence type="ECO:0000256" key="5">
    <source>
        <dbReference type="SAM" id="MobiDB-lite"/>
    </source>
</evidence>
<evidence type="ECO:0000256" key="1">
    <source>
        <dbReference type="ARBA" id="ARBA00022679"/>
    </source>
</evidence>
<keyword evidence="6" id="KW-0472">Membrane</keyword>
<evidence type="ECO:0000256" key="4">
    <source>
        <dbReference type="ARBA" id="ARBA00022840"/>
    </source>
</evidence>
<feature type="transmembrane region" description="Helical" evidence="6">
    <location>
        <begin position="376"/>
        <end position="395"/>
    </location>
</feature>
<feature type="region of interest" description="Disordered" evidence="5">
    <location>
        <begin position="292"/>
        <end position="318"/>
    </location>
</feature>
<keyword evidence="9" id="KW-1185">Reference proteome</keyword>
<dbReference type="PANTHER" id="PTHR43289:SF6">
    <property type="entry name" value="SERINE_THREONINE-PROTEIN KINASE NEKL-3"/>
    <property type="match status" value="1"/>
</dbReference>
<dbReference type="CDD" id="cd14014">
    <property type="entry name" value="STKc_PknB_like"/>
    <property type="match status" value="1"/>
</dbReference>
<keyword evidence="6" id="KW-1133">Transmembrane helix</keyword>
<dbReference type="PANTHER" id="PTHR43289">
    <property type="entry name" value="MITOGEN-ACTIVATED PROTEIN KINASE KINASE KINASE 20-RELATED"/>
    <property type="match status" value="1"/>
</dbReference>
<organism evidence="8 9">
    <name type="scientific">Sedimentitalea todarodis</name>
    <dbReference type="NCBI Taxonomy" id="1631240"/>
    <lineage>
        <taxon>Bacteria</taxon>
        <taxon>Pseudomonadati</taxon>
        <taxon>Pseudomonadota</taxon>
        <taxon>Alphaproteobacteria</taxon>
        <taxon>Rhodobacterales</taxon>
        <taxon>Paracoccaceae</taxon>
        <taxon>Sedimentitalea</taxon>
    </lineage>
</organism>
<sequence>MPHVLAGWGFTIRIPKTDAGQVKPPEFENSQAYAGWELLGDSRLGETWLARDAVTGQKSVLKIRREDVANPGAARRRWAQAATLSSPYLQRLLQYNQQPDGRLVIVHAFVPGPSLRDRISEGELPIAQALLYVRDVFCGLTVLHRNGMVHRDVSPENIILSDNGAVLIDFDAIGMLTEDSSFGKTTVVGDFAGKLAYMSPEQLVAAPQSASADIWATGAVLFEALTGQRLQSAKSMVQLGQSLGKEPDLAAAPEAVQPFLASLLAPDPSGRPDAEQAIARIDDLLAQARSAESTGWTVPQSPMPAPPQDSHRPVAAPPPRAAAKSAGWGIGAAVVVFLVAIMVLVAWAFGTLDQSYWNVDPANPSIRPPPALANPWHLALLFGGAILAISSFFIARLLRASASRAEVALPYRALELINAPDAHDRLAETICLRIDAYRQAAGRAAEDMLTVTMVALAKEYAEADSADERFRALQMLNELHGKVANTLKPWWMQYENLIARGLSLTALVAGLVAAIEGVRGLF</sequence>
<reference evidence="9" key="1">
    <citation type="submission" date="2023-05" db="EMBL/GenBank/DDBJ databases">
        <title>Sedimentitalea sp. nov. JM2-8.</title>
        <authorList>
            <person name="Huang J."/>
        </authorList>
    </citation>
    <scope>NUCLEOTIDE SEQUENCE [LARGE SCALE GENOMIC DNA]</scope>
    <source>
        <strain evidence="9">KHS03</strain>
    </source>
</reference>
<dbReference type="Proteomes" id="UP001255416">
    <property type="component" value="Unassembled WGS sequence"/>
</dbReference>
<dbReference type="InterPro" id="IPR011009">
    <property type="entry name" value="Kinase-like_dom_sf"/>
</dbReference>
<name>A0ABU3V947_9RHOB</name>
<feature type="transmembrane region" description="Helical" evidence="6">
    <location>
        <begin position="328"/>
        <end position="349"/>
    </location>
</feature>
<evidence type="ECO:0000256" key="2">
    <source>
        <dbReference type="ARBA" id="ARBA00022741"/>
    </source>
</evidence>
<evidence type="ECO:0000256" key="6">
    <source>
        <dbReference type="SAM" id="Phobius"/>
    </source>
</evidence>
<dbReference type="GO" id="GO:0004674">
    <property type="term" value="F:protein serine/threonine kinase activity"/>
    <property type="evidence" value="ECO:0007669"/>
    <property type="project" value="UniProtKB-EC"/>
</dbReference>
<evidence type="ECO:0000313" key="8">
    <source>
        <dbReference type="EMBL" id="MDU9002623.1"/>
    </source>
</evidence>
<accession>A0ABU3V947</accession>
<evidence type="ECO:0000259" key="7">
    <source>
        <dbReference type="PROSITE" id="PS50011"/>
    </source>
</evidence>
<keyword evidence="3 8" id="KW-0418">Kinase</keyword>
<dbReference type="Gene3D" id="1.10.510.10">
    <property type="entry name" value="Transferase(Phosphotransferase) domain 1"/>
    <property type="match status" value="1"/>
</dbReference>
<proteinExistence type="predicted"/>
<keyword evidence="1 8" id="KW-0808">Transferase</keyword>
<gene>
    <name evidence="8" type="ORF">QO231_02010</name>
</gene>
<dbReference type="EMBL" id="JASMWN010000001">
    <property type="protein sequence ID" value="MDU9002623.1"/>
    <property type="molecule type" value="Genomic_DNA"/>
</dbReference>
<keyword evidence="4" id="KW-0067">ATP-binding</keyword>
<evidence type="ECO:0000313" key="9">
    <source>
        <dbReference type="Proteomes" id="UP001255416"/>
    </source>
</evidence>
<protein>
    <submittedName>
        <fullName evidence="8">Serine/threonine-protein kinase</fullName>
        <ecNumber evidence="8">2.7.11.1</ecNumber>
    </submittedName>
</protein>
<dbReference type="InterPro" id="IPR000719">
    <property type="entry name" value="Prot_kinase_dom"/>
</dbReference>
<evidence type="ECO:0000256" key="3">
    <source>
        <dbReference type="ARBA" id="ARBA00022777"/>
    </source>
</evidence>
<dbReference type="Pfam" id="PF00069">
    <property type="entry name" value="Pkinase"/>
    <property type="match status" value="1"/>
</dbReference>
<dbReference type="EC" id="2.7.11.1" evidence="8"/>
<feature type="transmembrane region" description="Helical" evidence="6">
    <location>
        <begin position="497"/>
        <end position="515"/>
    </location>
</feature>